<evidence type="ECO:0000313" key="1">
    <source>
        <dbReference type="EMBL" id="MBD8498012.1"/>
    </source>
</evidence>
<keyword evidence="2" id="KW-1185">Reference proteome</keyword>
<accession>A0ABR9AVI3</accession>
<organism evidence="1 2">
    <name type="scientific">Paenibacillus arenosi</name>
    <dbReference type="NCBI Taxonomy" id="2774142"/>
    <lineage>
        <taxon>Bacteria</taxon>
        <taxon>Bacillati</taxon>
        <taxon>Bacillota</taxon>
        <taxon>Bacilli</taxon>
        <taxon>Bacillales</taxon>
        <taxon>Paenibacillaceae</taxon>
        <taxon>Paenibacillus</taxon>
    </lineage>
</organism>
<comment type="caution">
    <text evidence="1">The sequence shown here is derived from an EMBL/GenBank/DDBJ whole genome shotgun (WGS) entry which is preliminary data.</text>
</comment>
<gene>
    <name evidence="1" type="ORF">IFO66_06795</name>
</gene>
<sequence length="282" mass="31670">MLRRWNLPKLAVISILAAALLGFTYAGVSFLFQESKGNISVMMNAVSDDLTLNKEQQLFISRALADVKQQLQSGEDAIVYFADLEGEEVLQGKPLFPVSKPAVNKNLESWKQSIPYMPIADTVPRKVLDHFAFEGGMKRSPLGVVFFGAFEETLDKLKQESKDTGKKVVWRKTVPSSEEPLKSYTSIYRDSKQQAIYISVLTASEKIRMESMMPSSSAYEQLDIEGNQAHYTRNDNNLFSGSLTYQELMWMEVHGGKTYVFSAASDSPKITKEQLVQVAKEL</sequence>
<dbReference type="EMBL" id="JACYTN010000003">
    <property type="protein sequence ID" value="MBD8498012.1"/>
    <property type="molecule type" value="Genomic_DNA"/>
</dbReference>
<evidence type="ECO:0000313" key="2">
    <source>
        <dbReference type="Proteomes" id="UP000634529"/>
    </source>
</evidence>
<protein>
    <recommendedName>
        <fullName evidence="3">DUF4367 domain-containing protein</fullName>
    </recommendedName>
</protein>
<proteinExistence type="predicted"/>
<dbReference type="RefSeq" id="WP_192024414.1">
    <property type="nucleotide sequence ID" value="NZ_JACYTN010000003.1"/>
</dbReference>
<reference evidence="1 2" key="1">
    <citation type="submission" date="2020-09" db="EMBL/GenBank/DDBJ databases">
        <title>Paenibacillus sp. CAU 1523 isolated from sand of Haeundae Beach.</title>
        <authorList>
            <person name="Kim W."/>
        </authorList>
    </citation>
    <scope>NUCLEOTIDE SEQUENCE [LARGE SCALE GENOMIC DNA]</scope>
    <source>
        <strain evidence="1 2">CAU 1523</strain>
    </source>
</reference>
<dbReference type="Proteomes" id="UP000634529">
    <property type="component" value="Unassembled WGS sequence"/>
</dbReference>
<name>A0ABR9AVI3_9BACL</name>
<evidence type="ECO:0008006" key="3">
    <source>
        <dbReference type="Google" id="ProtNLM"/>
    </source>
</evidence>